<dbReference type="RefSeq" id="WP_274232847.1">
    <property type="nucleotide sequence ID" value="NZ_BAABHQ010000001.1"/>
</dbReference>
<organism evidence="2 3">
    <name type="scientific">Actinomycetospora straminea</name>
    <dbReference type="NCBI Taxonomy" id="663607"/>
    <lineage>
        <taxon>Bacteria</taxon>
        <taxon>Bacillati</taxon>
        <taxon>Actinomycetota</taxon>
        <taxon>Actinomycetes</taxon>
        <taxon>Pseudonocardiales</taxon>
        <taxon>Pseudonocardiaceae</taxon>
        <taxon>Actinomycetospora</taxon>
    </lineage>
</organism>
<protein>
    <recommendedName>
        <fullName evidence="4">PH (Pleckstrin Homology) domain-containing protein</fullName>
    </recommendedName>
</protein>
<dbReference type="EMBL" id="BAABHQ010000001">
    <property type="protein sequence ID" value="GAA4861540.1"/>
    <property type="molecule type" value="Genomic_DNA"/>
</dbReference>
<accession>A0ABP9E2Z1</accession>
<name>A0ABP9E2Z1_9PSEU</name>
<feature type="transmembrane region" description="Helical" evidence="1">
    <location>
        <begin position="21"/>
        <end position="39"/>
    </location>
</feature>
<keyword evidence="1" id="KW-0812">Transmembrane</keyword>
<keyword evidence="1" id="KW-1133">Transmembrane helix</keyword>
<sequence>MSGVVREPGRLEVRAPRTAPAVALATAVVGLAAGVWLALGGGTASTVVGLVLVVFFGIGAVRAVLRLVRSRPLLVATAEGIDDGGSIVAAGFLPWSELGSIDVLPARGGGMLVIGVRDPEAVLARTTPARAKVGRAQAGRLGSPVVLPPTVLPVPAEELAADLQALRPDDA</sequence>
<dbReference type="Proteomes" id="UP001500457">
    <property type="component" value="Unassembled WGS sequence"/>
</dbReference>
<dbReference type="InterPro" id="IPR048136">
    <property type="entry name" value="STM3941-like"/>
</dbReference>
<proteinExistence type="predicted"/>
<evidence type="ECO:0000313" key="3">
    <source>
        <dbReference type="Proteomes" id="UP001500457"/>
    </source>
</evidence>
<reference evidence="3" key="1">
    <citation type="journal article" date="2019" name="Int. J. Syst. Evol. Microbiol.">
        <title>The Global Catalogue of Microorganisms (GCM) 10K type strain sequencing project: providing services to taxonomists for standard genome sequencing and annotation.</title>
        <authorList>
            <consortium name="The Broad Institute Genomics Platform"/>
            <consortium name="The Broad Institute Genome Sequencing Center for Infectious Disease"/>
            <person name="Wu L."/>
            <person name="Ma J."/>
        </authorList>
    </citation>
    <scope>NUCLEOTIDE SEQUENCE [LARGE SCALE GENOMIC DNA]</scope>
    <source>
        <strain evidence="3">JCM 17983</strain>
    </source>
</reference>
<feature type="transmembrane region" description="Helical" evidence="1">
    <location>
        <begin position="45"/>
        <end position="65"/>
    </location>
</feature>
<keyword evidence="1" id="KW-0472">Membrane</keyword>
<comment type="caution">
    <text evidence="2">The sequence shown here is derived from an EMBL/GenBank/DDBJ whole genome shotgun (WGS) entry which is preliminary data.</text>
</comment>
<gene>
    <name evidence="2" type="ORF">GCM10023203_06190</name>
</gene>
<evidence type="ECO:0000313" key="2">
    <source>
        <dbReference type="EMBL" id="GAA4861540.1"/>
    </source>
</evidence>
<evidence type="ECO:0000256" key="1">
    <source>
        <dbReference type="SAM" id="Phobius"/>
    </source>
</evidence>
<evidence type="ECO:0008006" key="4">
    <source>
        <dbReference type="Google" id="ProtNLM"/>
    </source>
</evidence>
<keyword evidence="3" id="KW-1185">Reference proteome</keyword>
<dbReference type="NCBIfam" id="NF041635">
    <property type="entry name" value="STM3941_fam"/>
    <property type="match status" value="1"/>
</dbReference>